<feature type="binding site" evidence="21">
    <location>
        <position position="1087"/>
    </location>
    <ligand>
        <name>ATP</name>
        <dbReference type="ChEBI" id="CHEBI:30616"/>
    </ligand>
</feature>
<dbReference type="GO" id="GO:0042593">
    <property type="term" value="P:glucose homeostasis"/>
    <property type="evidence" value="ECO:0007669"/>
    <property type="project" value="TreeGrafter"/>
</dbReference>
<comment type="catalytic activity">
    <reaction evidence="20 22">
        <text>L-tyrosyl-[protein] + ATP = O-phospho-L-tyrosyl-[protein] + ADP + H(+)</text>
        <dbReference type="Rhea" id="RHEA:10596"/>
        <dbReference type="Rhea" id="RHEA-COMP:10136"/>
        <dbReference type="Rhea" id="RHEA-COMP:20101"/>
        <dbReference type="ChEBI" id="CHEBI:15378"/>
        <dbReference type="ChEBI" id="CHEBI:30616"/>
        <dbReference type="ChEBI" id="CHEBI:46858"/>
        <dbReference type="ChEBI" id="CHEBI:61978"/>
        <dbReference type="ChEBI" id="CHEBI:456216"/>
        <dbReference type="EC" id="2.7.10.1"/>
    </reaction>
</comment>
<feature type="compositionally biased region" description="Basic and acidic residues" evidence="23">
    <location>
        <begin position="1897"/>
        <end position="1921"/>
    </location>
</feature>
<dbReference type="Pfam" id="PF00595">
    <property type="entry name" value="PDZ"/>
    <property type="match status" value="1"/>
</dbReference>
<dbReference type="SMART" id="SM00060">
    <property type="entry name" value="FN3"/>
    <property type="match status" value="3"/>
</dbReference>
<keyword evidence="4" id="KW-0808">Transferase</keyword>
<dbReference type="InterPro" id="IPR009030">
    <property type="entry name" value="Growth_fac_rcpt_cys_sf"/>
</dbReference>
<keyword evidence="11" id="KW-0418">Kinase</keyword>
<evidence type="ECO:0000256" key="17">
    <source>
        <dbReference type="ARBA" id="ARBA00023170"/>
    </source>
</evidence>
<feature type="compositionally biased region" description="Basic and acidic residues" evidence="23">
    <location>
        <begin position="2029"/>
        <end position="2038"/>
    </location>
</feature>
<dbReference type="PANTHER" id="PTHR24416:SF525">
    <property type="entry name" value="INSULIN-LIKE RECEPTOR"/>
    <property type="match status" value="1"/>
</dbReference>
<gene>
    <name evidence="28" type="ORF">WH47_11939</name>
</gene>
<evidence type="ECO:0000256" key="10">
    <source>
        <dbReference type="ARBA" id="ARBA00022741"/>
    </source>
</evidence>
<feature type="region of interest" description="Disordered" evidence="23">
    <location>
        <begin position="2123"/>
        <end position="2158"/>
    </location>
</feature>
<proteinExistence type="inferred from homology"/>
<dbReference type="Gene3D" id="1.10.510.10">
    <property type="entry name" value="Transferase(Phosphotransferase) domain 1"/>
    <property type="match status" value="1"/>
</dbReference>
<keyword evidence="5" id="KW-0165">Cleavage on pair of basic residues</keyword>
<evidence type="ECO:0000256" key="21">
    <source>
        <dbReference type="PROSITE-ProRule" id="PRU10141"/>
    </source>
</evidence>
<dbReference type="SUPFAM" id="SSF57184">
    <property type="entry name" value="Growth factor receptor domain"/>
    <property type="match status" value="1"/>
</dbReference>
<dbReference type="InterPro" id="IPR050122">
    <property type="entry name" value="RTK"/>
</dbReference>
<evidence type="ECO:0000256" key="20">
    <source>
        <dbReference type="ARBA" id="ARBA00051243"/>
    </source>
</evidence>
<keyword evidence="3 22" id="KW-0597">Phosphoprotein</keyword>
<dbReference type="OrthoDB" id="42382at2759"/>
<feature type="transmembrane region" description="Helical" evidence="24">
    <location>
        <begin position="991"/>
        <end position="1015"/>
    </location>
</feature>
<dbReference type="GO" id="GO:0005009">
    <property type="term" value="F:insulin receptor activity"/>
    <property type="evidence" value="ECO:0007669"/>
    <property type="project" value="TreeGrafter"/>
</dbReference>
<feature type="region of interest" description="Disordered" evidence="23">
    <location>
        <begin position="781"/>
        <end position="812"/>
    </location>
</feature>
<dbReference type="Proteomes" id="UP000053825">
    <property type="component" value="Unassembled WGS sequence"/>
</dbReference>
<dbReference type="InterPro" id="IPR036034">
    <property type="entry name" value="PDZ_sf"/>
</dbReference>
<dbReference type="InterPro" id="IPR017441">
    <property type="entry name" value="Protein_kinase_ATP_BS"/>
</dbReference>
<dbReference type="Gene3D" id="2.30.42.10">
    <property type="match status" value="1"/>
</dbReference>
<keyword evidence="18" id="KW-0325">Glycoprotein</keyword>
<dbReference type="InterPro" id="IPR036116">
    <property type="entry name" value="FN3_sf"/>
</dbReference>
<feature type="compositionally biased region" description="Low complexity" evidence="23">
    <location>
        <begin position="1638"/>
        <end position="1681"/>
    </location>
</feature>
<dbReference type="PRINTS" id="PR00109">
    <property type="entry name" value="TYRKINASE"/>
</dbReference>
<evidence type="ECO:0000256" key="7">
    <source>
        <dbReference type="ARBA" id="ARBA00022723"/>
    </source>
</evidence>
<evidence type="ECO:0000256" key="19">
    <source>
        <dbReference type="ARBA" id="ARBA00023211"/>
    </source>
</evidence>
<feature type="compositionally biased region" description="Acidic residues" evidence="23">
    <location>
        <begin position="2203"/>
        <end position="2218"/>
    </location>
</feature>
<dbReference type="PROSITE" id="PS00107">
    <property type="entry name" value="PROTEIN_KINASE_ATP"/>
    <property type="match status" value="1"/>
</dbReference>
<dbReference type="Pfam" id="PF00757">
    <property type="entry name" value="Furin-like"/>
    <property type="match status" value="1"/>
</dbReference>
<evidence type="ECO:0000259" key="27">
    <source>
        <dbReference type="PROSITE" id="PS50853"/>
    </source>
</evidence>
<comment type="subcellular location">
    <subcellularLocation>
        <location evidence="2">Membrane</location>
        <topology evidence="2">Single-pass type I membrane protein</topology>
    </subcellularLocation>
</comment>
<keyword evidence="15" id="KW-0829">Tyrosine-protein kinase</keyword>
<dbReference type="InterPro" id="IPR003961">
    <property type="entry name" value="FN3_dom"/>
</dbReference>
<dbReference type="PROSITE" id="PS50853">
    <property type="entry name" value="FN3"/>
    <property type="match status" value="1"/>
</dbReference>
<keyword evidence="6 22" id="KW-0812">Transmembrane</keyword>
<comment type="similarity">
    <text evidence="22">Belongs to the protein kinase superfamily. Tyr protein kinase family. Insulin receptor subfamily.</text>
</comment>
<feature type="compositionally biased region" description="Low complexity" evidence="23">
    <location>
        <begin position="1723"/>
        <end position="1739"/>
    </location>
</feature>
<feature type="compositionally biased region" description="Basic and acidic residues" evidence="23">
    <location>
        <begin position="1694"/>
        <end position="1709"/>
    </location>
</feature>
<sequence length="2337" mass="262793">MTENIKRRWVKKDPKTGLGLTLLRLLLILRVLWICVRRKLSVSPIDAYISSIKVTSVDYGRVLCQSIDIRNSVTFFSRLKGCRVIEGYLQILLIDNAEPQEYANISFPELKEITGYLLFYRVKGLRSIGRLFPNLTVIRGHSLFINYALVVFEMMNLQEIGLRSLTTIVRGSVRFDKNPALCYVDTIDWDLIGKAGKGEHVIATINDRVCPITAPGERYDQLTTPGLIRGKCNASASFGALPRATSGPIAILRCALVCKQGCENNACDDAGNCCHPSCLGTCTGPTIADCVVCKDVITMDNECRDRCPNGTVEFMDHRCINESRCRQMEKPRGVYNVKNYPYKLFNGSCVIECPPGYMDEESNGTVSCKKCEGPCQKECSGAKVDSIASAQKLRGCTHITGSLEIQIRGGKNIVKELEVSLSTIEEIDGYLKIVRSFPLISLNFLKNLRVIRGNDTNNSEYSLHVLDNQNLQELWDWNMHKNIQILSQNGPGKIFFHLNPKLCLYKIELLREKVGLLPFTDYDVAPNSNGDKVACNVTELKTRVGTKSSVGAVIEWEPFIHHDARSLLGYVVYFIEAPNKNVTMYDGRDACGGDGWKVDDVPAATNMTSMKEKNVQSHYLSQLKPYTQYAYYVKTHTIATERFGAQSNLTYFRTMPDAPSLPRSLSTWSNSSSELILSWLPPLHKNGNLSNYKIVGRLERDDPNFIDQRNYCDEPILLPDTKAIALAEEERKRIEEEKELMAPETVTCECTDKETDQSLREKEASSAIAFEDAVHNQVYVKRKTRRKREASEGSYGSSRKTKASERDQPLEDKIENGSYVQFERWIPSTNHSFVMKNLSHFGAYNIEVQACRAKENNNDTFQKCSTKSMRTYRTLPMKSADNIPPNTFNMTISGKNNSLPMVKLQWGEPAHPNGLIVTYQIEYKRVDIPDYKATLVCITRQNFTKARNSYFLKELPSGNYSVRVRATSLAGNGEYTQEKYFYIEERNTVNVFWIVFSLVLCVILAIFGFVSFYVVKRKLMKGVPNRTLFATVNPDYVSTPYVLDEWEVPRENIEMLRPLGNGSFGLVYEGIAKDIVKGKPEVRCAVKTVNKDANARERNEFLNEASMMKSFDAHHVIRLLGVVSRGQPTLVIMELMVNGDLKEFLRSHRPTTSDNMSHTALKLDRILQMALQIADGMAYLSNKKFVHRDLAARNCMIAEDLTVKVGDFGMTRDIYERDYYRKGTKGLLPVRWMAPESLKDGIFSSSSDVWSYGVVLWEMVTFASQPYQGSSNDEVLREVIKGRVMEPPENCPELFSELMKRTWNHEASRRPTFVDIVSILLEHSDVENFQKVSFYHSVEGEEARRQNKTNSSPQTERQHLEEVEGEENTPLRQDFGENSQATVNSHNMNSSKAPLQASFDEFDGGVASIPDCKDQRACDEWNGLRTIRKMDVAKSAAEDFVTVVSVESQPPPENFVTVLSIGNSKKDDEPPTSVTVCKPQSNGIDGPLEEEVEVYRLPGERLGFGLKFEGGNKTSERVRRLFVQSCAEQSPASRAKCSWGTLGEGDEVLSIDGVPVTHMTRLDCVRRLKESQLVIKLMVRCRGALRPEVVSAEKKSSPEKKKVPPELPSAPPPVPPRKLRQARGLADGEANPSPVKKSWNGSRSQSSSQSSSQNGSPSSQPNSQGDSKSTSFESCESSPKSVNGSVRQDSPKGSPKERSPELAKSKQEPPEAMVYMDARSQCGSTHGSTSDDTGSSMSTVIDRFSTSDRVSTISTTSTASTASEQPNEFSRIDQDFDRSSDRDSQLSKATFENLEDYSSNPPDYLLRRLASSEAVTHVESRGEVEKITAVVAPNTVLIEETITFQPPLSFQDAPLSYGHEARPDLFYTADLAADSTTHFRPIKDDVELVERVNSIHEEFRPRNSSPEPEKVKEASCGRGTDRTPPPLPARNHVNRISVNQPVNEPRSQKLSEQSSTESSDNQDAPVLPPKPLPRRDVKVRRKRPPPPPPPPPTITPRTEVKPSSSKTADRRDAEVNSTPLKNPCDEGVDLEKRKKKSEETDDTESMENYDLVEDDGQPRTNKVLEIIEIRMAKAFLPQRTNFVAKSEDEEVESKAKCMNDIGRMNGDSERVKVNAVTISAEIDESDEENEQVTKFNEPIDESSDTGSVRNESLDRPREVCSPVKTDIFGRRESEDREDCYRSHNDINRDMRSLNLNRGRNEDETMDEDDSSEESDEGDYYWQSNLATIGEEEETNSLEYMNANKEASDSDTNTAEKEERAESPGKKDTFNANVGYTLKDFGSKKTQTNHQFWVKNDPKSQDSDFNHRALFRSTVHSRTLGQKRPKDEKTLTLVRSFV</sequence>
<dbReference type="GO" id="GO:0043560">
    <property type="term" value="F:insulin receptor substrate binding"/>
    <property type="evidence" value="ECO:0007669"/>
    <property type="project" value="TreeGrafter"/>
</dbReference>
<dbReference type="EMBL" id="KQ414638">
    <property type="protein sequence ID" value="KOC66875.1"/>
    <property type="molecule type" value="Genomic_DNA"/>
</dbReference>
<feature type="compositionally biased region" description="Pro residues" evidence="23">
    <location>
        <begin position="1985"/>
        <end position="1994"/>
    </location>
</feature>
<dbReference type="EC" id="2.7.10.1" evidence="22"/>
<dbReference type="InterPro" id="IPR006211">
    <property type="entry name" value="Furin-like_Cys-rich_dom"/>
</dbReference>
<keyword evidence="29" id="KW-1185">Reference proteome</keyword>
<feature type="compositionally biased region" description="Pro residues" evidence="23">
    <location>
        <begin position="1605"/>
        <end position="1616"/>
    </location>
</feature>
<keyword evidence="17 22" id="KW-0675">Receptor</keyword>
<dbReference type="PROSITE" id="PS50011">
    <property type="entry name" value="PROTEIN_KINASE_DOM"/>
    <property type="match status" value="1"/>
</dbReference>
<evidence type="ECO:0000256" key="22">
    <source>
        <dbReference type="RuleBase" id="RU000312"/>
    </source>
</evidence>
<dbReference type="GO" id="GO:0051897">
    <property type="term" value="P:positive regulation of phosphatidylinositol 3-kinase/protein kinase B signal transduction"/>
    <property type="evidence" value="ECO:0007669"/>
    <property type="project" value="TreeGrafter"/>
</dbReference>
<keyword evidence="10 21" id="KW-0547">Nucleotide-binding</keyword>
<dbReference type="GO" id="GO:0005899">
    <property type="term" value="C:insulin receptor complex"/>
    <property type="evidence" value="ECO:0007669"/>
    <property type="project" value="TreeGrafter"/>
</dbReference>
<dbReference type="PROSITE" id="PS00109">
    <property type="entry name" value="PROTEIN_KINASE_TYR"/>
    <property type="match status" value="1"/>
</dbReference>
<dbReference type="GO" id="GO:0030424">
    <property type="term" value="C:axon"/>
    <property type="evidence" value="ECO:0007669"/>
    <property type="project" value="TreeGrafter"/>
</dbReference>
<keyword evidence="16" id="KW-1015">Disulfide bond</keyword>
<evidence type="ECO:0000256" key="4">
    <source>
        <dbReference type="ARBA" id="ARBA00022679"/>
    </source>
</evidence>
<feature type="domain" description="Protein kinase" evidence="25">
    <location>
        <begin position="1053"/>
        <end position="1326"/>
    </location>
</feature>
<evidence type="ECO:0000313" key="28">
    <source>
        <dbReference type="EMBL" id="KOC66875.1"/>
    </source>
</evidence>
<evidence type="ECO:0000256" key="5">
    <source>
        <dbReference type="ARBA" id="ARBA00022685"/>
    </source>
</evidence>
<feature type="domain" description="Fibronectin type-III" evidence="27">
    <location>
        <begin position="884"/>
        <end position="986"/>
    </location>
</feature>
<dbReference type="Gene3D" id="2.60.40.10">
    <property type="entry name" value="Immunoglobulins"/>
    <property type="match status" value="3"/>
</dbReference>
<keyword evidence="8" id="KW-0732">Signal</keyword>
<dbReference type="Gene3D" id="3.30.200.20">
    <property type="entry name" value="Phosphorylase Kinase, domain 1"/>
    <property type="match status" value="1"/>
</dbReference>
<dbReference type="SUPFAM" id="SSF49265">
    <property type="entry name" value="Fibronectin type III"/>
    <property type="match status" value="3"/>
</dbReference>
<evidence type="ECO:0000256" key="9">
    <source>
        <dbReference type="ARBA" id="ARBA00022737"/>
    </source>
</evidence>
<dbReference type="GO" id="GO:0005524">
    <property type="term" value="F:ATP binding"/>
    <property type="evidence" value="ECO:0007669"/>
    <property type="project" value="UniProtKB-UniRule"/>
</dbReference>
<feature type="compositionally biased region" description="Basic and acidic residues" evidence="23">
    <location>
        <begin position="802"/>
        <end position="812"/>
    </location>
</feature>
<feature type="compositionally biased region" description="Basic and acidic residues" evidence="23">
    <location>
        <begin position="2253"/>
        <end position="2268"/>
    </location>
</feature>
<evidence type="ECO:0000259" key="26">
    <source>
        <dbReference type="PROSITE" id="PS50106"/>
    </source>
</evidence>
<feature type="compositionally biased region" description="Low complexity" evidence="23">
    <location>
        <begin position="1751"/>
        <end position="1763"/>
    </location>
</feature>
<dbReference type="Pfam" id="PF07714">
    <property type="entry name" value="PK_Tyr_Ser-Thr"/>
    <property type="match status" value="1"/>
</dbReference>
<comment type="cofactor">
    <cofactor evidence="1">
        <name>Mn(2+)</name>
        <dbReference type="ChEBI" id="CHEBI:29035"/>
    </cofactor>
</comment>
<keyword evidence="13 24" id="KW-1133">Transmembrane helix</keyword>
<feature type="domain" description="PDZ" evidence="26">
    <location>
        <begin position="1491"/>
        <end position="1583"/>
    </location>
</feature>
<dbReference type="InterPro" id="IPR000719">
    <property type="entry name" value="Prot_kinase_dom"/>
</dbReference>
<keyword evidence="9" id="KW-0677">Repeat</keyword>
<evidence type="ECO:0000256" key="23">
    <source>
        <dbReference type="SAM" id="MobiDB-lite"/>
    </source>
</evidence>
<dbReference type="Pfam" id="PF01030">
    <property type="entry name" value="Recep_L_domain"/>
    <property type="match status" value="2"/>
</dbReference>
<dbReference type="CDD" id="cd05032">
    <property type="entry name" value="PTKc_InsR_like"/>
    <property type="match status" value="1"/>
</dbReference>
<evidence type="ECO:0000256" key="13">
    <source>
        <dbReference type="ARBA" id="ARBA00022989"/>
    </source>
</evidence>
<dbReference type="FunFam" id="3.80.20.20:FF:000001">
    <property type="entry name" value="Tyrosine-protein kinase receptor"/>
    <property type="match status" value="1"/>
</dbReference>
<dbReference type="InterPro" id="IPR001245">
    <property type="entry name" value="Ser-Thr/Tyr_kinase_cat_dom"/>
</dbReference>
<dbReference type="CDD" id="cd00064">
    <property type="entry name" value="FU"/>
    <property type="match status" value="1"/>
</dbReference>
<dbReference type="SMART" id="SM00261">
    <property type="entry name" value="FU"/>
    <property type="match status" value="1"/>
</dbReference>
<feature type="compositionally biased region" description="Polar residues" evidence="23">
    <location>
        <begin position="1948"/>
        <end position="1962"/>
    </location>
</feature>
<evidence type="ECO:0000256" key="14">
    <source>
        <dbReference type="ARBA" id="ARBA00023136"/>
    </source>
</evidence>
<keyword evidence="7" id="KW-0479">Metal-binding</keyword>
<evidence type="ECO:0000259" key="25">
    <source>
        <dbReference type="PROSITE" id="PS50011"/>
    </source>
</evidence>
<protein>
    <recommendedName>
        <fullName evidence="22">Tyrosine-protein kinase receptor</fullName>
        <ecNumber evidence="22">2.7.10.1</ecNumber>
    </recommendedName>
</protein>
<dbReference type="FunFam" id="2.60.40.10:FF:001941">
    <property type="entry name" value="Tyrosine-protein kinase receptor"/>
    <property type="match status" value="1"/>
</dbReference>
<dbReference type="SMART" id="SM00219">
    <property type="entry name" value="TyrKc"/>
    <property type="match status" value="1"/>
</dbReference>
<dbReference type="GO" id="GO:0046872">
    <property type="term" value="F:metal ion binding"/>
    <property type="evidence" value="ECO:0007669"/>
    <property type="project" value="UniProtKB-KW"/>
</dbReference>
<dbReference type="STRING" id="597456.A0A0L7R7M6"/>
<evidence type="ECO:0000256" key="16">
    <source>
        <dbReference type="ARBA" id="ARBA00023157"/>
    </source>
</evidence>
<feature type="compositionally biased region" description="Basic and acidic residues" evidence="23">
    <location>
        <begin position="1591"/>
        <end position="1604"/>
    </location>
</feature>
<reference evidence="28 29" key="1">
    <citation type="submission" date="2015-07" db="EMBL/GenBank/DDBJ databases">
        <title>The genome of Habropoda laboriosa.</title>
        <authorList>
            <person name="Pan H."/>
            <person name="Kapheim K."/>
        </authorList>
    </citation>
    <scope>NUCLEOTIDE SEQUENCE [LARGE SCALE GENOMIC DNA]</scope>
    <source>
        <strain evidence="28">0110345459</strain>
    </source>
</reference>
<dbReference type="FunFam" id="1.10.510.10:FF:000528">
    <property type="entry name" value="Tyrosine-protein kinase receptor"/>
    <property type="match status" value="1"/>
</dbReference>
<dbReference type="SUPFAM" id="SSF50156">
    <property type="entry name" value="PDZ domain-like"/>
    <property type="match status" value="1"/>
</dbReference>
<dbReference type="InterPro" id="IPR020635">
    <property type="entry name" value="Tyr_kinase_cat_dom"/>
</dbReference>
<dbReference type="InterPro" id="IPR006212">
    <property type="entry name" value="Furin_repeat"/>
</dbReference>
<keyword evidence="14 24" id="KW-0472">Membrane</keyword>
<dbReference type="PROSITE" id="PS00239">
    <property type="entry name" value="RECEPTOR_TYR_KIN_II"/>
    <property type="match status" value="1"/>
</dbReference>
<evidence type="ECO:0000256" key="12">
    <source>
        <dbReference type="ARBA" id="ARBA00022840"/>
    </source>
</evidence>
<dbReference type="InterPro" id="IPR002011">
    <property type="entry name" value="Tyr_kinase_rcpt_2_CS"/>
</dbReference>
<evidence type="ECO:0000256" key="1">
    <source>
        <dbReference type="ARBA" id="ARBA00001936"/>
    </source>
</evidence>
<evidence type="ECO:0000256" key="24">
    <source>
        <dbReference type="SAM" id="Phobius"/>
    </source>
</evidence>
<evidence type="ECO:0000256" key="15">
    <source>
        <dbReference type="ARBA" id="ARBA00023137"/>
    </source>
</evidence>
<dbReference type="GO" id="GO:0043410">
    <property type="term" value="P:positive regulation of MAPK cascade"/>
    <property type="evidence" value="ECO:0007669"/>
    <property type="project" value="TreeGrafter"/>
</dbReference>
<dbReference type="FunFam" id="3.30.200.20:FF:000026">
    <property type="entry name" value="Tyrosine-protein kinase receptor"/>
    <property type="match status" value="1"/>
</dbReference>
<dbReference type="InterPro" id="IPR000494">
    <property type="entry name" value="Rcpt_L-dom"/>
</dbReference>
<evidence type="ECO:0000256" key="6">
    <source>
        <dbReference type="ARBA" id="ARBA00022692"/>
    </source>
</evidence>
<dbReference type="SMART" id="SM00228">
    <property type="entry name" value="PDZ"/>
    <property type="match status" value="1"/>
</dbReference>
<dbReference type="SUPFAM" id="SSF56112">
    <property type="entry name" value="Protein kinase-like (PK-like)"/>
    <property type="match status" value="1"/>
</dbReference>
<dbReference type="InterPro" id="IPR036941">
    <property type="entry name" value="Rcpt_L-dom_sf"/>
</dbReference>
<dbReference type="SUPFAM" id="SSF52058">
    <property type="entry name" value="L domain-like"/>
    <property type="match status" value="2"/>
</dbReference>
<evidence type="ECO:0000313" key="29">
    <source>
        <dbReference type="Proteomes" id="UP000053825"/>
    </source>
</evidence>
<feature type="compositionally biased region" description="Acidic residues" evidence="23">
    <location>
        <begin position="2039"/>
        <end position="2055"/>
    </location>
</feature>
<dbReference type="Gene3D" id="3.80.20.20">
    <property type="entry name" value="Receptor L-domain"/>
    <property type="match status" value="2"/>
</dbReference>
<dbReference type="InterPro" id="IPR013783">
    <property type="entry name" value="Ig-like_fold"/>
</dbReference>
<feature type="region of interest" description="Disordered" evidence="23">
    <location>
        <begin position="2233"/>
        <end position="2271"/>
    </location>
</feature>
<accession>A0A0L7R7M6</accession>
<keyword evidence="19" id="KW-0464">Manganese</keyword>
<dbReference type="PANTHER" id="PTHR24416">
    <property type="entry name" value="TYROSINE-PROTEIN KINASE RECEPTOR"/>
    <property type="match status" value="1"/>
</dbReference>
<feature type="region of interest" description="Disordered" evidence="23">
    <location>
        <begin position="1340"/>
        <end position="1374"/>
    </location>
</feature>
<feature type="region of interest" description="Disordered" evidence="23">
    <location>
        <begin position="1589"/>
        <end position="1797"/>
    </location>
</feature>
<evidence type="ECO:0000256" key="2">
    <source>
        <dbReference type="ARBA" id="ARBA00004479"/>
    </source>
</evidence>
<dbReference type="CDD" id="cd00063">
    <property type="entry name" value="FN3"/>
    <property type="match status" value="2"/>
</dbReference>
<feature type="compositionally biased region" description="Basic and acidic residues" evidence="23">
    <location>
        <begin position="1770"/>
        <end position="1785"/>
    </location>
</feature>
<feature type="region of interest" description="Disordered" evidence="23">
    <location>
        <begin position="2191"/>
        <end position="2219"/>
    </location>
</feature>
<dbReference type="InterPro" id="IPR001478">
    <property type="entry name" value="PDZ"/>
</dbReference>
<evidence type="ECO:0000256" key="11">
    <source>
        <dbReference type="ARBA" id="ARBA00022777"/>
    </source>
</evidence>
<evidence type="ECO:0000256" key="3">
    <source>
        <dbReference type="ARBA" id="ARBA00022553"/>
    </source>
</evidence>
<dbReference type="PROSITE" id="PS50106">
    <property type="entry name" value="PDZ"/>
    <property type="match status" value="1"/>
</dbReference>
<organism evidence="28 29">
    <name type="scientific">Habropoda laboriosa</name>
    <dbReference type="NCBI Taxonomy" id="597456"/>
    <lineage>
        <taxon>Eukaryota</taxon>
        <taxon>Metazoa</taxon>
        <taxon>Ecdysozoa</taxon>
        <taxon>Arthropoda</taxon>
        <taxon>Hexapoda</taxon>
        <taxon>Insecta</taxon>
        <taxon>Pterygota</taxon>
        <taxon>Neoptera</taxon>
        <taxon>Endopterygota</taxon>
        <taxon>Hymenoptera</taxon>
        <taxon>Apocrita</taxon>
        <taxon>Aculeata</taxon>
        <taxon>Apoidea</taxon>
        <taxon>Anthophila</taxon>
        <taxon>Apidae</taxon>
        <taxon>Habropoda</taxon>
    </lineage>
</organism>
<dbReference type="Gene3D" id="2.10.220.10">
    <property type="entry name" value="Hormone Receptor, Insulin-like Growth Factor Receptor 1, Chain A, domain 2"/>
    <property type="match status" value="1"/>
</dbReference>
<dbReference type="CDD" id="cd00136">
    <property type="entry name" value="PDZ_canonical"/>
    <property type="match status" value="1"/>
</dbReference>
<dbReference type="InterPro" id="IPR008266">
    <property type="entry name" value="Tyr_kinase_AS"/>
</dbReference>
<dbReference type="InterPro" id="IPR011009">
    <property type="entry name" value="Kinase-like_dom_sf"/>
</dbReference>
<evidence type="ECO:0000256" key="8">
    <source>
        <dbReference type="ARBA" id="ARBA00022729"/>
    </source>
</evidence>
<evidence type="ECO:0000256" key="18">
    <source>
        <dbReference type="ARBA" id="ARBA00023180"/>
    </source>
</evidence>
<feature type="region of interest" description="Disordered" evidence="23">
    <location>
        <begin position="1897"/>
        <end position="2056"/>
    </location>
</feature>
<name>A0A0L7R7M6_9HYME</name>
<keyword evidence="12 21" id="KW-0067">ATP-binding</keyword>